<evidence type="ECO:0000259" key="7">
    <source>
        <dbReference type="PROSITE" id="PS50076"/>
    </source>
</evidence>
<dbReference type="GeneID" id="5003987"/>
<dbReference type="eggNOG" id="KOG0714">
    <property type="taxonomic scope" value="Eukaryota"/>
</dbReference>
<dbReference type="InterPro" id="IPR036249">
    <property type="entry name" value="Thioredoxin-like_sf"/>
</dbReference>
<dbReference type="SUPFAM" id="SSF46565">
    <property type="entry name" value="Chaperone J-domain"/>
    <property type="match status" value="1"/>
</dbReference>
<dbReference type="PRINTS" id="PR00625">
    <property type="entry name" value="JDOMAIN"/>
</dbReference>
<dbReference type="KEGG" id="olu:OSTLU_5385"/>
<protein>
    <recommendedName>
        <fullName evidence="2">DnaJ homolog subfamily C member 10</fullName>
    </recommendedName>
    <alternativeName>
        <fullName evidence="3">DnaJ homolog subfamily C member 16</fullName>
    </alternativeName>
    <alternativeName>
        <fullName evidence="6">Endoplasmic reticulum DNA J domain-containing protein 8</fullName>
    </alternativeName>
</protein>
<dbReference type="OrthoDB" id="498510at2759"/>
<dbReference type="Proteomes" id="UP000001568">
    <property type="component" value="Chromosome 10"/>
</dbReference>
<dbReference type="InterPro" id="IPR001623">
    <property type="entry name" value="DnaJ_domain"/>
</dbReference>
<evidence type="ECO:0000256" key="1">
    <source>
        <dbReference type="ARBA" id="ARBA00004163"/>
    </source>
</evidence>
<dbReference type="InterPro" id="IPR018253">
    <property type="entry name" value="DnaJ_domain_CS"/>
</dbReference>
<dbReference type="InterPro" id="IPR017937">
    <property type="entry name" value="Thioredoxin_CS"/>
</dbReference>
<dbReference type="Gramene" id="ABO98241">
    <property type="protein sequence ID" value="ABO98241"/>
    <property type="gene ID" value="OSTLU_5385"/>
</dbReference>
<organism evidence="9 10">
    <name type="scientific">Ostreococcus lucimarinus (strain CCE9901)</name>
    <dbReference type="NCBI Taxonomy" id="436017"/>
    <lineage>
        <taxon>Eukaryota</taxon>
        <taxon>Viridiplantae</taxon>
        <taxon>Chlorophyta</taxon>
        <taxon>Mamiellophyceae</taxon>
        <taxon>Mamiellales</taxon>
        <taxon>Bathycoccaceae</taxon>
        <taxon>Ostreococcus</taxon>
    </lineage>
</organism>
<feature type="non-terminal residue" evidence="9">
    <location>
        <position position="184"/>
    </location>
</feature>
<reference evidence="9 10" key="1">
    <citation type="journal article" date="2007" name="Proc. Natl. Acad. Sci. U.S.A.">
        <title>The tiny eukaryote Ostreococcus provides genomic insights into the paradox of plankton speciation.</title>
        <authorList>
            <person name="Palenik B."/>
            <person name="Grimwood J."/>
            <person name="Aerts A."/>
            <person name="Rouze P."/>
            <person name="Salamov A."/>
            <person name="Putnam N."/>
            <person name="Dupont C."/>
            <person name="Jorgensen R."/>
            <person name="Derelle E."/>
            <person name="Rombauts S."/>
            <person name="Zhou K."/>
            <person name="Otillar R."/>
            <person name="Merchant S.S."/>
            <person name="Podell S."/>
            <person name="Gaasterland T."/>
            <person name="Napoli C."/>
            <person name="Gendler K."/>
            <person name="Manuell A."/>
            <person name="Tai V."/>
            <person name="Vallon O."/>
            <person name="Piganeau G."/>
            <person name="Jancek S."/>
            <person name="Heijde M."/>
            <person name="Jabbari K."/>
            <person name="Bowler C."/>
            <person name="Lohr M."/>
            <person name="Robbens S."/>
            <person name="Werner G."/>
            <person name="Dubchak I."/>
            <person name="Pazour G.J."/>
            <person name="Ren Q."/>
            <person name="Paulsen I."/>
            <person name="Delwiche C."/>
            <person name="Schmutz J."/>
            <person name="Rokhsar D."/>
            <person name="Van de Peer Y."/>
            <person name="Moreau H."/>
            <person name="Grigoriev I.V."/>
        </authorList>
    </citation>
    <scope>NUCLEOTIDE SEQUENCE [LARGE SCALE GENOMIC DNA]</scope>
    <source>
        <strain evidence="9 10">CCE9901</strain>
    </source>
</reference>
<evidence type="ECO:0000313" key="10">
    <source>
        <dbReference type="Proteomes" id="UP000001568"/>
    </source>
</evidence>
<feature type="domain" description="J" evidence="7">
    <location>
        <begin position="13"/>
        <end position="74"/>
    </location>
</feature>
<dbReference type="GO" id="GO:0016671">
    <property type="term" value="F:oxidoreductase activity, acting on a sulfur group of donors, disulfide as acceptor"/>
    <property type="evidence" value="ECO:0007669"/>
    <property type="project" value="TreeGrafter"/>
</dbReference>
<dbReference type="PANTHER" id="PTHR44340">
    <property type="entry name" value="DNAJ HOMOLOG SUBFAMILY C MEMBER 10"/>
    <property type="match status" value="1"/>
</dbReference>
<gene>
    <name evidence="9" type="ORF">OSTLU_5385</name>
</gene>
<dbReference type="Pfam" id="PF00085">
    <property type="entry name" value="Thioredoxin"/>
    <property type="match status" value="1"/>
</dbReference>
<dbReference type="PROSITE" id="PS00194">
    <property type="entry name" value="THIOREDOXIN_1"/>
    <property type="match status" value="1"/>
</dbReference>
<dbReference type="PANTHER" id="PTHR44340:SF1">
    <property type="entry name" value="DNAJ HOMOLOG SUBFAMILY C MEMBER 10"/>
    <property type="match status" value="1"/>
</dbReference>
<dbReference type="InterPro" id="IPR052460">
    <property type="entry name" value="ER_disulfide_reductase"/>
</dbReference>
<dbReference type="PROSITE" id="PS00636">
    <property type="entry name" value="DNAJ_1"/>
    <property type="match status" value="1"/>
</dbReference>
<dbReference type="GO" id="GO:0015035">
    <property type="term" value="F:protein-disulfide reductase activity"/>
    <property type="evidence" value="ECO:0007669"/>
    <property type="project" value="TreeGrafter"/>
</dbReference>
<evidence type="ECO:0000313" key="9">
    <source>
        <dbReference type="EMBL" id="ABO98241.1"/>
    </source>
</evidence>
<evidence type="ECO:0000256" key="5">
    <source>
        <dbReference type="ARBA" id="ARBA00035002"/>
    </source>
</evidence>
<dbReference type="EMBL" id="CP000590">
    <property type="protein sequence ID" value="ABO98241.1"/>
    <property type="molecule type" value="Genomic_DNA"/>
</dbReference>
<accession>A4S3M5</accession>
<dbReference type="GO" id="GO:0005788">
    <property type="term" value="C:endoplasmic reticulum lumen"/>
    <property type="evidence" value="ECO:0007669"/>
    <property type="project" value="TreeGrafter"/>
</dbReference>
<dbReference type="GO" id="GO:0036498">
    <property type="term" value="P:IRE1-mediated unfolded protein response"/>
    <property type="evidence" value="ECO:0007669"/>
    <property type="project" value="TreeGrafter"/>
</dbReference>
<dbReference type="InterPro" id="IPR036869">
    <property type="entry name" value="J_dom_sf"/>
</dbReference>
<comment type="function">
    <text evidence="5">Plays an important role in regulating the size of autophagosomes during the formation process.</text>
</comment>
<comment type="subcellular location">
    <subcellularLocation>
        <location evidence="1">Endoplasmic reticulum membrane</location>
        <topology evidence="1">Single-pass type IV membrane protein</topology>
    </subcellularLocation>
</comment>
<evidence type="ECO:0000256" key="4">
    <source>
        <dbReference type="ARBA" id="ARBA00023006"/>
    </source>
</evidence>
<dbReference type="AlphaFoldDB" id="A4S3M5"/>
<feature type="domain" description="Thioredoxin" evidence="8">
    <location>
        <begin position="96"/>
        <end position="184"/>
    </location>
</feature>
<sequence length="184" mass="20253">VVRARLIVASSDDYYKLLGVDRNADERTLKKNYRIQALKHHPDKGGSPEHFAKISEAYEALTDPEKRRVYDQYGAEGLRNQQAGGHPGGGGGFGGGGFGHPGMRFDLRQGRFPGTDAKNIWFISFYAPWCGHCQQMKSQFEELAKALNGFVRVGAVNCEKQKGLCAMEGVDSYPTLKLKKAGVS</sequence>
<dbReference type="Gene3D" id="3.40.30.10">
    <property type="entry name" value="Glutaredoxin"/>
    <property type="match status" value="1"/>
</dbReference>
<proteinExistence type="predicted"/>
<evidence type="ECO:0000259" key="8">
    <source>
        <dbReference type="PROSITE" id="PS51352"/>
    </source>
</evidence>
<dbReference type="SMART" id="SM00271">
    <property type="entry name" value="DnaJ"/>
    <property type="match status" value="1"/>
</dbReference>
<keyword evidence="4" id="KW-0072">Autophagy</keyword>
<dbReference type="CDD" id="cd06257">
    <property type="entry name" value="DnaJ"/>
    <property type="match status" value="1"/>
</dbReference>
<dbReference type="GO" id="GO:0051787">
    <property type="term" value="F:misfolded protein binding"/>
    <property type="evidence" value="ECO:0007669"/>
    <property type="project" value="TreeGrafter"/>
</dbReference>
<evidence type="ECO:0000256" key="2">
    <source>
        <dbReference type="ARBA" id="ARBA00020920"/>
    </source>
</evidence>
<evidence type="ECO:0000256" key="6">
    <source>
        <dbReference type="ARBA" id="ARBA00035043"/>
    </source>
</evidence>
<dbReference type="GO" id="GO:0005789">
    <property type="term" value="C:endoplasmic reticulum membrane"/>
    <property type="evidence" value="ECO:0007669"/>
    <property type="project" value="UniProtKB-SubCell"/>
</dbReference>
<feature type="non-terminal residue" evidence="9">
    <location>
        <position position="1"/>
    </location>
</feature>
<dbReference type="HOGENOM" id="CLU_1471893_0_0_1"/>
<evidence type="ECO:0000256" key="3">
    <source>
        <dbReference type="ARBA" id="ARBA00020921"/>
    </source>
</evidence>
<dbReference type="PROSITE" id="PS50076">
    <property type="entry name" value="DNAJ_2"/>
    <property type="match status" value="1"/>
</dbReference>
<dbReference type="STRING" id="436017.A4S3M5"/>
<dbReference type="eggNOG" id="KOG0191">
    <property type="taxonomic scope" value="Eukaryota"/>
</dbReference>
<dbReference type="Pfam" id="PF00226">
    <property type="entry name" value="DnaJ"/>
    <property type="match status" value="1"/>
</dbReference>
<dbReference type="RefSeq" id="XP_001419948.1">
    <property type="nucleotide sequence ID" value="XM_001419911.1"/>
</dbReference>
<dbReference type="GO" id="GO:0006914">
    <property type="term" value="P:autophagy"/>
    <property type="evidence" value="ECO:0007669"/>
    <property type="project" value="UniProtKB-KW"/>
</dbReference>
<keyword evidence="10" id="KW-1185">Reference proteome</keyword>
<dbReference type="Gene3D" id="1.10.287.110">
    <property type="entry name" value="DnaJ domain"/>
    <property type="match status" value="1"/>
</dbReference>
<name>A4S3M5_OSTLU</name>
<dbReference type="PROSITE" id="PS51352">
    <property type="entry name" value="THIOREDOXIN_2"/>
    <property type="match status" value="1"/>
</dbReference>
<dbReference type="InterPro" id="IPR013766">
    <property type="entry name" value="Thioredoxin_domain"/>
</dbReference>
<dbReference type="SUPFAM" id="SSF52833">
    <property type="entry name" value="Thioredoxin-like"/>
    <property type="match status" value="1"/>
</dbReference>